<evidence type="ECO:0000259" key="5">
    <source>
        <dbReference type="PROSITE" id="PS50893"/>
    </source>
</evidence>
<keyword evidence="3" id="KW-0547">Nucleotide-binding</keyword>
<dbReference type="EMBL" id="FOIF01000067">
    <property type="protein sequence ID" value="SET17057.1"/>
    <property type="molecule type" value="Genomic_DNA"/>
</dbReference>
<dbReference type="InterPro" id="IPR003439">
    <property type="entry name" value="ABC_transporter-like_ATP-bd"/>
</dbReference>
<dbReference type="PANTHER" id="PTHR42711">
    <property type="entry name" value="ABC TRANSPORTER ATP-BINDING PROTEIN"/>
    <property type="match status" value="1"/>
</dbReference>
<evidence type="ECO:0000313" key="7">
    <source>
        <dbReference type="Proteomes" id="UP000243819"/>
    </source>
</evidence>
<evidence type="ECO:0000256" key="2">
    <source>
        <dbReference type="ARBA" id="ARBA00022448"/>
    </source>
</evidence>
<sequence length="328" mass="36842">MPNEIVLSADRIVKTYTVGKRTVEAVKEISFDVFKNEIFALLGPNGSGKTSTIKMLLGLTLPNAGCINMLGFQIPKDVNKVLGHTGAILEGARNLYWHMSVMENVYYFANIKGKEVAQVKEPMELWAEKLNMANNLNMPVGRLSRGMQQKAALICCLAMNPSILILDEPLLGLDVMTMFEMEDAIRELKKYTTVILSSHNLRFVERVADRLAILKEGSLIAMGPINELKKSISLFQFRLTLQKREANWGYLQDIESMHSKGVKVKVTEVDDYTDIVELTLSQPELIFDIMSTLKEYNAVPIEISTLGESFEEVFLSLIERGEQLEACV</sequence>
<keyword evidence="7" id="KW-1185">Reference proteome</keyword>
<evidence type="ECO:0000256" key="1">
    <source>
        <dbReference type="ARBA" id="ARBA00005417"/>
    </source>
</evidence>
<dbReference type="SUPFAM" id="SSF52540">
    <property type="entry name" value="P-loop containing nucleoside triphosphate hydrolases"/>
    <property type="match status" value="1"/>
</dbReference>
<dbReference type="InterPro" id="IPR003593">
    <property type="entry name" value="AAA+_ATPase"/>
</dbReference>
<accession>A0A1I0CC08</accession>
<organism evidence="6 7">
    <name type="scientific">Anaerobranca gottschalkii DSM 13577</name>
    <dbReference type="NCBI Taxonomy" id="1120990"/>
    <lineage>
        <taxon>Bacteria</taxon>
        <taxon>Bacillati</taxon>
        <taxon>Bacillota</taxon>
        <taxon>Clostridia</taxon>
        <taxon>Eubacteriales</taxon>
        <taxon>Proteinivoracaceae</taxon>
        <taxon>Anaerobranca</taxon>
    </lineage>
</organism>
<comment type="similarity">
    <text evidence="1">Belongs to the ABC transporter superfamily.</text>
</comment>
<dbReference type="AlphaFoldDB" id="A0A1I0CC08"/>
<name>A0A1I0CC08_9FIRM</name>
<dbReference type="RefSeq" id="WP_091351446.1">
    <property type="nucleotide sequence ID" value="NZ_FOIF01000067.1"/>
</dbReference>
<dbReference type="STRING" id="1120990.SAMN03080614_10674"/>
<dbReference type="InterPro" id="IPR027417">
    <property type="entry name" value="P-loop_NTPase"/>
</dbReference>
<keyword evidence="2" id="KW-0813">Transport</keyword>
<dbReference type="InterPro" id="IPR050763">
    <property type="entry name" value="ABC_transporter_ATP-binding"/>
</dbReference>
<dbReference type="OrthoDB" id="9804819at2"/>
<evidence type="ECO:0000256" key="3">
    <source>
        <dbReference type="ARBA" id="ARBA00022741"/>
    </source>
</evidence>
<proteinExistence type="inferred from homology"/>
<dbReference type="Pfam" id="PF00005">
    <property type="entry name" value="ABC_tran"/>
    <property type="match status" value="1"/>
</dbReference>
<feature type="domain" description="ABC transporter" evidence="5">
    <location>
        <begin position="7"/>
        <end position="241"/>
    </location>
</feature>
<dbReference type="GO" id="GO:0005524">
    <property type="term" value="F:ATP binding"/>
    <property type="evidence" value="ECO:0007669"/>
    <property type="project" value="UniProtKB-KW"/>
</dbReference>
<dbReference type="Gene3D" id="3.40.50.300">
    <property type="entry name" value="P-loop containing nucleotide triphosphate hydrolases"/>
    <property type="match status" value="1"/>
</dbReference>
<dbReference type="PROSITE" id="PS50893">
    <property type="entry name" value="ABC_TRANSPORTER_2"/>
    <property type="match status" value="1"/>
</dbReference>
<evidence type="ECO:0000313" key="6">
    <source>
        <dbReference type="EMBL" id="SET17057.1"/>
    </source>
</evidence>
<evidence type="ECO:0000256" key="4">
    <source>
        <dbReference type="ARBA" id="ARBA00022840"/>
    </source>
</evidence>
<protein>
    <submittedName>
        <fullName evidence="6">ABC-2 type transport system ATP-binding protein</fullName>
    </submittedName>
</protein>
<dbReference type="Proteomes" id="UP000243819">
    <property type="component" value="Unassembled WGS sequence"/>
</dbReference>
<reference evidence="7" key="1">
    <citation type="submission" date="2016-10" db="EMBL/GenBank/DDBJ databases">
        <authorList>
            <person name="Varghese N."/>
            <person name="Submissions S."/>
        </authorList>
    </citation>
    <scope>NUCLEOTIDE SEQUENCE [LARGE SCALE GENOMIC DNA]</scope>
    <source>
        <strain evidence="7">DSM 13577</strain>
    </source>
</reference>
<keyword evidence="4 6" id="KW-0067">ATP-binding</keyword>
<gene>
    <name evidence="6" type="ORF">SAMN03080614_10674</name>
</gene>
<dbReference type="PANTHER" id="PTHR42711:SF5">
    <property type="entry name" value="ABC TRANSPORTER ATP-BINDING PROTEIN NATA"/>
    <property type="match status" value="1"/>
</dbReference>
<dbReference type="SMART" id="SM00382">
    <property type="entry name" value="AAA"/>
    <property type="match status" value="1"/>
</dbReference>
<dbReference type="GO" id="GO:0016887">
    <property type="term" value="F:ATP hydrolysis activity"/>
    <property type="evidence" value="ECO:0007669"/>
    <property type="project" value="InterPro"/>
</dbReference>